<accession>A0A6J5LJK0</accession>
<organism evidence="1">
    <name type="scientific">uncultured Caudovirales phage</name>
    <dbReference type="NCBI Taxonomy" id="2100421"/>
    <lineage>
        <taxon>Viruses</taxon>
        <taxon>Duplodnaviria</taxon>
        <taxon>Heunggongvirae</taxon>
        <taxon>Uroviricota</taxon>
        <taxon>Caudoviricetes</taxon>
        <taxon>Peduoviridae</taxon>
        <taxon>Maltschvirus</taxon>
        <taxon>Maltschvirus maltsch</taxon>
    </lineage>
</organism>
<dbReference type="SUPFAM" id="SSF51182">
    <property type="entry name" value="RmlC-like cupins"/>
    <property type="match status" value="1"/>
</dbReference>
<evidence type="ECO:0000313" key="1">
    <source>
        <dbReference type="EMBL" id="CAB4134355.1"/>
    </source>
</evidence>
<dbReference type="EMBL" id="LR796280">
    <property type="protein sequence ID" value="CAB4134355.1"/>
    <property type="molecule type" value="Genomic_DNA"/>
</dbReference>
<sequence>MREKVEQLEEMMQAYDPAVLPITHHFADGIYAREMFMPAGAILTGAVHKTNHMCILSKGHVRVASEDGPIDLIAPATIIAPPGTKRAIYALEDSVWTNIHATNETDLDKIVEELTESTAAELQGGSANKQQLAREVVWLLS</sequence>
<proteinExistence type="predicted"/>
<dbReference type="Gene3D" id="2.60.120.10">
    <property type="entry name" value="Jelly Rolls"/>
    <property type="match status" value="1"/>
</dbReference>
<protein>
    <submittedName>
        <fullName evidence="1">Uncharacterized protein</fullName>
    </submittedName>
</protein>
<dbReference type="InterPro" id="IPR011051">
    <property type="entry name" value="RmlC_Cupin_sf"/>
</dbReference>
<dbReference type="InterPro" id="IPR014710">
    <property type="entry name" value="RmlC-like_jellyroll"/>
</dbReference>
<gene>
    <name evidence="1" type="ORF">UFOVP266_50</name>
</gene>
<reference evidence="1" key="1">
    <citation type="submission" date="2020-04" db="EMBL/GenBank/DDBJ databases">
        <authorList>
            <person name="Chiriac C."/>
            <person name="Salcher M."/>
            <person name="Ghai R."/>
            <person name="Kavagutti S V."/>
        </authorList>
    </citation>
    <scope>NUCLEOTIDE SEQUENCE</scope>
</reference>
<name>A0A6J5LJK0_9CAUD</name>